<evidence type="ECO:0000313" key="2">
    <source>
        <dbReference type="Proteomes" id="UP000177947"/>
    </source>
</evidence>
<gene>
    <name evidence="1" type="ORF">A2907_00380</name>
</gene>
<protein>
    <recommendedName>
        <fullName evidence="3">3D domain-containing protein</fullName>
    </recommendedName>
</protein>
<evidence type="ECO:0008006" key="3">
    <source>
        <dbReference type="Google" id="ProtNLM"/>
    </source>
</evidence>
<comment type="caution">
    <text evidence="1">The sequence shown here is derived from an EMBL/GenBank/DDBJ whole genome shotgun (WGS) entry which is preliminary data.</text>
</comment>
<organism evidence="1 2">
    <name type="scientific">Candidatus Azambacteria bacterium RIFCSPLOWO2_01_FULL_37_9</name>
    <dbReference type="NCBI Taxonomy" id="1797297"/>
    <lineage>
        <taxon>Bacteria</taxon>
        <taxon>Candidatus Azamiibacteriota</taxon>
    </lineage>
</organism>
<reference evidence="1 2" key="1">
    <citation type="journal article" date="2016" name="Nat. Commun.">
        <title>Thousands of microbial genomes shed light on interconnected biogeochemical processes in an aquifer system.</title>
        <authorList>
            <person name="Anantharaman K."/>
            <person name="Brown C.T."/>
            <person name="Hug L.A."/>
            <person name="Sharon I."/>
            <person name="Castelle C.J."/>
            <person name="Probst A.J."/>
            <person name="Thomas B.C."/>
            <person name="Singh A."/>
            <person name="Wilkins M.J."/>
            <person name="Karaoz U."/>
            <person name="Brodie E.L."/>
            <person name="Williams K.H."/>
            <person name="Hubbard S.S."/>
            <person name="Banfield J.F."/>
        </authorList>
    </citation>
    <scope>NUCLEOTIDE SEQUENCE [LARGE SCALE GENOMIC DNA]</scope>
</reference>
<name>A0A1F5C770_9BACT</name>
<sequence length="180" mass="20112">MVTLTSIAVLSGLLLGITAPGNIILDSKNDDVRGFAVEFAIDGWSENSMKASNSSAIKISQKTIKNRNYIAIESGDVTVTAYSSTFDQTDDSPFIMASGKYVYDGAIAANFLSIGTKVRFPEKYGDKIFTVEDRMNKRYDYRMDIWMETRQEAQSFGLRKLKYEIVKDDSDAFHNIVAVK</sequence>
<dbReference type="CDD" id="cd22784">
    <property type="entry name" value="DPBB_MltA_YuiC-like"/>
    <property type="match status" value="1"/>
</dbReference>
<evidence type="ECO:0000313" key="1">
    <source>
        <dbReference type="EMBL" id="OGD38707.1"/>
    </source>
</evidence>
<proteinExistence type="predicted"/>
<dbReference type="EMBL" id="MEYQ01000035">
    <property type="protein sequence ID" value="OGD38707.1"/>
    <property type="molecule type" value="Genomic_DNA"/>
</dbReference>
<dbReference type="Proteomes" id="UP000177947">
    <property type="component" value="Unassembled WGS sequence"/>
</dbReference>
<dbReference type="AlphaFoldDB" id="A0A1F5C770"/>
<accession>A0A1F5C770</accession>